<keyword evidence="2" id="KW-1185">Reference proteome</keyword>
<name>A0ACB9SAN5_9MYRT</name>
<proteinExistence type="predicted"/>
<gene>
    <name evidence="1" type="ORF">MLD38_000682</name>
</gene>
<accession>A0ACB9SAN5</accession>
<evidence type="ECO:0000313" key="1">
    <source>
        <dbReference type="EMBL" id="KAI4388348.1"/>
    </source>
</evidence>
<evidence type="ECO:0000313" key="2">
    <source>
        <dbReference type="Proteomes" id="UP001057402"/>
    </source>
</evidence>
<sequence>MASSIRVVAVCLLLGMIFLTETLPCAASPAPAHDEFVYQGPCSEIKDCGRHCRRKYRTGVGGMCFPDGETLKVSCFCIFGD</sequence>
<reference evidence="2" key="1">
    <citation type="journal article" date="2023" name="Front. Plant Sci.">
        <title>Chromosomal-level genome assembly of Melastoma candidum provides insights into trichome evolution.</title>
        <authorList>
            <person name="Zhong Y."/>
            <person name="Wu W."/>
            <person name="Sun C."/>
            <person name="Zou P."/>
            <person name="Liu Y."/>
            <person name="Dai S."/>
            <person name="Zhou R."/>
        </authorList>
    </citation>
    <scope>NUCLEOTIDE SEQUENCE [LARGE SCALE GENOMIC DNA]</scope>
</reference>
<dbReference type="Proteomes" id="UP001057402">
    <property type="component" value="Chromosome 1"/>
</dbReference>
<protein>
    <submittedName>
        <fullName evidence="1">Uncharacterized protein</fullName>
    </submittedName>
</protein>
<dbReference type="EMBL" id="CM042880">
    <property type="protein sequence ID" value="KAI4388348.1"/>
    <property type="molecule type" value="Genomic_DNA"/>
</dbReference>
<organism evidence="1 2">
    <name type="scientific">Melastoma candidum</name>
    <dbReference type="NCBI Taxonomy" id="119954"/>
    <lineage>
        <taxon>Eukaryota</taxon>
        <taxon>Viridiplantae</taxon>
        <taxon>Streptophyta</taxon>
        <taxon>Embryophyta</taxon>
        <taxon>Tracheophyta</taxon>
        <taxon>Spermatophyta</taxon>
        <taxon>Magnoliopsida</taxon>
        <taxon>eudicotyledons</taxon>
        <taxon>Gunneridae</taxon>
        <taxon>Pentapetalae</taxon>
        <taxon>rosids</taxon>
        <taxon>malvids</taxon>
        <taxon>Myrtales</taxon>
        <taxon>Melastomataceae</taxon>
        <taxon>Melastomatoideae</taxon>
        <taxon>Melastomateae</taxon>
        <taxon>Melastoma</taxon>
    </lineage>
</organism>
<comment type="caution">
    <text evidence="1">The sequence shown here is derived from an EMBL/GenBank/DDBJ whole genome shotgun (WGS) entry which is preliminary data.</text>
</comment>